<gene>
    <name evidence="2" type="ORF">SAMN05216389_101122</name>
</gene>
<keyword evidence="1" id="KW-1133">Transmembrane helix</keyword>
<keyword evidence="1" id="KW-0812">Transmembrane</keyword>
<accession>A0A1H9Y1M2</accession>
<dbReference type="STRING" id="930131.SAMN05216389_101122"/>
<evidence type="ECO:0000313" key="2">
    <source>
        <dbReference type="EMBL" id="SES62603.1"/>
    </source>
</evidence>
<evidence type="ECO:0000313" key="3">
    <source>
        <dbReference type="Proteomes" id="UP000198618"/>
    </source>
</evidence>
<evidence type="ECO:0000256" key="1">
    <source>
        <dbReference type="SAM" id="Phobius"/>
    </source>
</evidence>
<feature type="transmembrane region" description="Helical" evidence="1">
    <location>
        <begin position="6"/>
        <end position="27"/>
    </location>
</feature>
<dbReference type="AlphaFoldDB" id="A0A1H9Y1M2"/>
<reference evidence="2 3" key="1">
    <citation type="submission" date="2016-10" db="EMBL/GenBank/DDBJ databases">
        <authorList>
            <person name="de Groot N.N."/>
        </authorList>
    </citation>
    <scope>NUCLEOTIDE SEQUENCE [LARGE SCALE GENOMIC DNA]</scope>
    <source>
        <strain evidence="2 3">IBRC-M 10780</strain>
    </source>
</reference>
<sequence>MVGRILIPLFCIIMGFEGVYVIDIPLVGQ</sequence>
<dbReference type="EMBL" id="FOHE01000001">
    <property type="protein sequence ID" value="SES62603.1"/>
    <property type="molecule type" value="Genomic_DNA"/>
</dbReference>
<name>A0A1H9Y1M2_9BACI</name>
<proteinExistence type="predicted"/>
<keyword evidence="3" id="KW-1185">Reference proteome</keyword>
<keyword evidence="1" id="KW-0472">Membrane</keyword>
<dbReference type="Proteomes" id="UP000198618">
    <property type="component" value="Unassembled WGS sequence"/>
</dbReference>
<protein>
    <submittedName>
        <fullName evidence="2">Uncharacterized protein</fullName>
    </submittedName>
</protein>
<organism evidence="2 3">
    <name type="scientific">Oceanobacillus limi</name>
    <dbReference type="NCBI Taxonomy" id="930131"/>
    <lineage>
        <taxon>Bacteria</taxon>
        <taxon>Bacillati</taxon>
        <taxon>Bacillota</taxon>
        <taxon>Bacilli</taxon>
        <taxon>Bacillales</taxon>
        <taxon>Bacillaceae</taxon>
        <taxon>Oceanobacillus</taxon>
    </lineage>
</organism>